<dbReference type="PANTHER" id="PTHR33258">
    <property type="entry name" value="TRANSPOSASE INSL FOR INSERTION SEQUENCE ELEMENT IS186A-RELATED"/>
    <property type="match status" value="1"/>
</dbReference>
<evidence type="ECO:0000256" key="4">
    <source>
        <dbReference type="ARBA" id="ARBA00023172"/>
    </source>
</evidence>
<keyword evidence="4" id="KW-0233">DNA recombination</keyword>
<dbReference type="Pfam" id="PF01609">
    <property type="entry name" value="DDE_Tnp_1"/>
    <property type="match status" value="1"/>
</dbReference>
<reference evidence="7" key="1">
    <citation type="submission" date="2016-10" db="EMBL/GenBank/DDBJ databases">
        <authorList>
            <person name="Varghese N."/>
            <person name="Submissions S."/>
        </authorList>
    </citation>
    <scope>NUCLEOTIDE SEQUENCE [LARGE SCALE GENOMIC DNA]</scope>
    <source>
        <strain evidence="7">S7</strain>
    </source>
</reference>
<evidence type="ECO:0000256" key="3">
    <source>
        <dbReference type="ARBA" id="ARBA00023125"/>
    </source>
</evidence>
<dbReference type="NCBIfam" id="NF033592">
    <property type="entry name" value="transpos_IS4_1"/>
    <property type="match status" value="1"/>
</dbReference>
<proteinExistence type="inferred from homology"/>
<gene>
    <name evidence="6" type="ORF">SAMN05518683_10194</name>
</gene>
<dbReference type="InterPro" id="IPR047952">
    <property type="entry name" value="Transpos_IS4"/>
</dbReference>
<dbReference type="SUPFAM" id="SSF53098">
    <property type="entry name" value="Ribonuclease H-like"/>
    <property type="match status" value="1"/>
</dbReference>
<dbReference type="Proteomes" id="UP000198892">
    <property type="component" value="Unassembled WGS sequence"/>
</dbReference>
<evidence type="ECO:0000313" key="7">
    <source>
        <dbReference type="Proteomes" id="UP000198892"/>
    </source>
</evidence>
<dbReference type="InterPro" id="IPR002559">
    <property type="entry name" value="Transposase_11"/>
</dbReference>
<organism evidence="6 7">
    <name type="scientific">Salibacterium halotolerans</name>
    <dbReference type="NCBI Taxonomy" id="1884432"/>
    <lineage>
        <taxon>Bacteria</taxon>
        <taxon>Bacillati</taxon>
        <taxon>Bacillota</taxon>
        <taxon>Bacilli</taxon>
        <taxon>Bacillales</taxon>
        <taxon>Bacillaceae</taxon>
    </lineage>
</organism>
<protein>
    <submittedName>
        <fullName evidence="6">Transposase DDE domain-containing protein</fullName>
    </submittedName>
</protein>
<dbReference type="GO" id="GO:0004803">
    <property type="term" value="F:transposase activity"/>
    <property type="evidence" value="ECO:0007669"/>
    <property type="project" value="InterPro"/>
</dbReference>
<keyword evidence="2" id="KW-0815">Transposition</keyword>
<feature type="domain" description="Transposase IS4-like" evidence="5">
    <location>
        <begin position="40"/>
        <end position="250"/>
    </location>
</feature>
<name>A0A1I5L439_9BACI</name>
<dbReference type="STRING" id="1884432.SAMN05518683_10194"/>
<evidence type="ECO:0000256" key="2">
    <source>
        <dbReference type="ARBA" id="ARBA00022578"/>
    </source>
</evidence>
<accession>A0A1I5L439</accession>
<keyword evidence="7" id="KW-1185">Reference proteome</keyword>
<keyword evidence="3" id="KW-0238">DNA-binding</keyword>
<sequence>MEHSPLSKKAGNVPYTIFKKLFHTLIAMCNRPTRLALNLDKDLLVIDATMITVGENRLPWALYHGKRSGVKLHVAYTPSTGMPLQVEETRARKHDGPIGPSLNHRDSILVEDRAYFKIQRIDSFLAEEQSFVIRMKENVKIVRPTSLKNLHREDSRVTRDITCHLGSAQVRSKQRHRVVFFRDDYGNEIRVVTDLRTVDADTMAAIYREHWQIESFFRWIKQYLNIPTLFGTTPNTVFNQLYAALITHLLLRWLYQRTSKGEVIETLSFISFTRHFLAQNLPIDWLSEMAASLKRWRQSHGTNMLNDKYSIGVDYSSCFAGLFYMQTRR</sequence>
<dbReference type="AlphaFoldDB" id="A0A1I5L439"/>
<comment type="similarity">
    <text evidence="1">Belongs to the transposase 11 family.</text>
</comment>
<dbReference type="PANTHER" id="PTHR33258:SF1">
    <property type="entry name" value="TRANSPOSASE INSL FOR INSERTION SEQUENCE ELEMENT IS186A-RELATED"/>
    <property type="match status" value="1"/>
</dbReference>
<dbReference type="EMBL" id="FOXD01000001">
    <property type="protein sequence ID" value="SFO92057.1"/>
    <property type="molecule type" value="Genomic_DNA"/>
</dbReference>
<evidence type="ECO:0000313" key="6">
    <source>
        <dbReference type="EMBL" id="SFO92057.1"/>
    </source>
</evidence>
<dbReference type="RefSeq" id="WP_093334681.1">
    <property type="nucleotide sequence ID" value="NZ_FOXD01000001.1"/>
</dbReference>
<evidence type="ECO:0000256" key="1">
    <source>
        <dbReference type="ARBA" id="ARBA00010075"/>
    </source>
</evidence>
<dbReference type="GO" id="GO:0003677">
    <property type="term" value="F:DNA binding"/>
    <property type="evidence" value="ECO:0007669"/>
    <property type="project" value="UniProtKB-KW"/>
</dbReference>
<evidence type="ECO:0000259" key="5">
    <source>
        <dbReference type="Pfam" id="PF01609"/>
    </source>
</evidence>
<dbReference type="GO" id="GO:0006313">
    <property type="term" value="P:DNA transposition"/>
    <property type="evidence" value="ECO:0007669"/>
    <property type="project" value="InterPro"/>
</dbReference>
<dbReference type="InterPro" id="IPR012337">
    <property type="entry name" value="RNaseH-like_sf"/>
</dbReference>